<dbReference type="Gene3D" id="2.170.270.10">
    <property type="entry name" value="SET domain"/>
    <property type="match status" value="1"/>
</dbReference>
<evidence type="ECO:0000313" key="7">
    <source>
        <dbReference type="EMBL" id="KAL2815376.1"/>
    </source>
</evidence>
<dbReference type="Pfam" id="PF01753">
    <property type="entry name" value="zf-MYND"/>
    <property type="match status" value="1"/>
</dbReference>
<protein>
    <submittedName>
        <fullName evidence="7">SET and MYND domain protein</fullName>
    </submittedName>
</protein>
<dbReference type="PANTHER" id="PTHR12197:SF251">
    <property type="entry name" value="EG:BACR7C10.4 PROTEIN"/>
    <property type="match status" value="1"/>
</dbReference>
<evidence type="ECO:0000259" key="6">
    <source>
        <dbReference type="PROSITE" id="PS50865"/>
    </source>
</evidence>
<dbReference type="PROSITE" id="PS01360">
    <property type="entry name" value="ZF_MYND_1"/>
    <property type="match status" value="1"/>
</dbReference>
<dbReference type="InterPro" id="IPR001214">
    <property type="entry name" value="SET_dom"/>
</dbReference>
<dbReference type="PANTHER" id="PTHR12197">
    <property type="entry name" value="HISTONE-LYSINE N-METHYLTRANSFERASE SMYD"/>
    <property type="match status" value="1"/>
</dbReference>
<feature type="domain" description="SET" evidence="5">
    <location>
        <begin position="3"/>
        <end position="251"/>
    </location>
</feature>
<dbReference type="Gene3D" id="6.10.140.2220">
    <property type="match status" value="1"/>
</dbReference>
<proteinExistence type="predicted"/>
<dbReference type="PROSITE" id="PS50280">
    <property type="entry name" value="SET"/>
    <property type="match status" value="1"/>
</dbReference>
<keyword evidence="8" id="KW-1185">Reference proteome</keyword>
<dbReference type="Gene3D" id="1.10.220.160">
    <property type="match status" value="1"/>
</dbReference>
<name>A0ABR4HIR3_9EURO</name>
<gene>
    <name evidence="7" type="ORF">BJX63DRAFT_390316</name>
</gene>
<feature type="domain" description="MYND-type" evidence="6">
    <location>
        <begin position="54"/>
        <end position="100"/>
    </location>
</feature>
<dbReference type="InterPro" id="IPR050869">
    <property type="entry name" value="H3K4_H4K5_MeTrfase"/>
</dbReference>
<dbReference type="Proteomes" id="UP001610334">
    <property type="component" value="Unassembled WGS sequence"/>
</dbReference>
<evidence type="ECO:0000313" key="8">
    <source>
        <dbReference type="Proteomes" id="UP001610334"/>
    </source>
</evidence>
<organism evidence="7 8">
    <name type="scientific">Aspergillus granulosus</name>
    <dbReference type="NCBI Taxonomy" id="176169"/>
    <lineage>
        <taxon>Eukaryota</taxon>
        <taxon>Fungi</taxon>
        <taxon>Dikarya</taxon>
        <taxon>Ascomycota</taxon>
        <taxon>Pezizomycotina</taxon>
        <taxon>Eurotiomycetes</taxon>
        <taxon>Eurotiomycetidae</taxon>
        <taxon>Eurotiales</taxon>
        <taxon>Aspergillaceae</taxon>
        <taxon>Aspergillus</taxon>
        <taxon>Aspergillus subgen. Nidulantes</taxon>
    </lineage>
</organism>
<dbReference type="InterPro" id="IPR046341">
    <property type="entry name" value="SET_dom_sf"/>
</dbReference>
<keyword evidence="1" id="KW-0479">Metal-binding</keyword>
<dbReference type="Pfam" id="PF00856">
    <property type="entry name" value="SET"/>
    <property type="match status" value="1"/>
</dbReference>
<evidence type="ECO:0000256" key="1">
    <source>
        <dbReference type="ARBA" id="ARBA00022723"/>
    </source>
</evidence>
<evidence type="ECO:0000256" key="3">
    <source>
        <dbReference type="ARBA" id="ARBA00022833"/>
    </source>
</evidence>
<evidence type="ECO:0000256" key="4">
    <source>
        <dbReference type="PROSITE-ProRule" id="PRU00134"/>
    </source>
</evidence>
<keyword evidence="3" id="KW-0862">Zinc</keyword>
<evidence type="ECO:0000256" key="2">
    <source>
        <dbReference type="ARBA" id="ARBA00022771"/>
    </source>
</evidence>
<dbReference type="InterPro" id="IPR002893">
    <property type="entry name" value="Znf_MYND"/>
</dbReference>
<evidence type="ECO:0000259" key="5">
    <source>
        <dbReference type="PROSITE" id="PS50280"/>
    </source>
</evidence>
<reference evidence="7 8" key="1">
    <citation type="submission" date="2024-07" db="EMBL/GenBank/DDBJ databases">
        <title>Section-level genome sequencing and comparative genomics of Aspergillus sections Usti and Cavernicolus.</title>
        <authorList>
            <consortium name="Lawrence Berkeley National Laboratory"/>
            <person name="Nybo J.L."/>
            <person name="Vesth T.C."/>
            <person name="Theobald S."/>
            <person name="Frisvad J.C."/>
            <person name="Larsen T.O."/>
            <person name="Kjaerboelling I."/>
            <person name="Rothschild-Mancinelli K."/>
            <person name="Lyhne E.K."/>
            <person name="Kogle M.E."/>
            <person name="Barry K."/>
            <person name="Clum A."/>
            <person name="Na H."/>
            <person name="Ledsgaard L."/>
            <person name="Lin J."/>
            <person name="Lipzen A."/>
            <person name="Kuo A."/>
            <person name="Riley R."/>
            <person name="Mondo S."/>
            <person name="Labutti K."/>
            <person name="Haridas S."/>
            <person name="Pangalinan J."/>
            <person name="Salamov A.A."/>
            <person name="Simmons B.A."/>
            <person name="Magnuson J.K."/>
            <person name="Chen J."/>
            <person name="Drula E."/>
            <person name="Henrissat B."/>
            <person name="Wiebenga A."/>
            <person name="Lubbers R.J."/>
            <person name="Gomes A.C."/>
            <person name="Makela M.R."/>
            <person name="Stajich J."/>
            <person name="Grigoriev I.V."/>
            <person name="Mortensen U.H."/>
            <person name="De Vries R.P."/>
            <person name="Baker S.E."/>
            <person name="Andersen M.R."/>
        </authorList>
    </citation>
    <scope>NUCLEOTIDE SEQUENCE [LARGE SCALE GENOMIC DNA]</scope>
    <source>
        <strain evidence="7 8">CBS 588.65</strain>
    </source>
</reference>
<accession>A0ABR4HIR3</accession>
<dbReference type="PROSITE" id="PS50865">
    <property type="entry name" value="ZF_MYND_2"/>
    <property type="match status" value="1"/>
</dbReference>
<comment type="caution">
    <text evidence="7">The sequence shown here is derived from an EMBL/GenBank/DDBJ whole genome shotgun (WGS) entry which is preliminary data.</text>
</comment>
<dbReference type="SUPFAM" id="SSF82199">
    <property type="entry name" value="SET domain"/>
    <property type="match status" value="1"/>
</dbReference>
<sequence>MSQRFPQSNTSPEITPRIGRGLFATASFDTGDDVLHIDSPFLAVLETDRLDDTCAGCFGTRYFEKVGDVKLRSCSACQVPKYCDKTCQIKDWNLGHRLECAIFKALKPRILPINARAVLRVLLRMSAPPKFAYSPEELGLFHQLESHIDQIRDQNAPAWERITLSSMAVKHYSGTNIELEKILEFSAKLDVNSFNLTTAVYDRIGVYMHPYAAIMNHDCDYNSVVGFDGSEMYVKAIRPIKQGEQIFISYVDTTNRFPVRNKELLERYYFTCRCKKCLDDEKHPLSVPDVVADAFALLDSKSASYECDQLRGTITNLTDISWSLLEQPLVAIVDEYIATLISENEIESAISAAALRYLHIDPGLYPEAHSLRVVHAWVLAKLAIHASTLSPLLVLKVLGGATDGVVYQEDVSVNAMFIAWSVLKKLVTGEGESCVVPGLKETIRRAYTHVHEELRKQGTNLWEMNDTIDVEWAKIDRAATSIVGERAIKTVKSPLLL</sequence>
<keyword evidence="2 4" id="KW-0863">Zinc-finger</keyword>
<dbReference type="EMBL" id="JBFXLT010000028">
    <property type="protein sequence ID" value="KAL2815376.1"/>
    <property type="molecule type" value="Genomic_DNA"/>
</dbReference>